<dbReference type="SUPFAM" id="SSF161084">
    <property type="entry name" value="MAPEG domain-like"/>
    <property type="match status" value="1"/>
</dbReference>
<dbReference type="RefSeq" id="WP_054773854.1">
    <property type="nucleotide sequence ID" value="NZ_AP019782.1"/>
</dbReference>
<keyword evidence="4 5" id="KW-0472">Membrane</keyword>
<evidence type="ECO:0000313" key="7">
    <source>
        <dbReference type="Proteomes" id="UP000824988"/>
    </source>
</evidence>
<feature type="transmembrane region" description="Helical" evidence="5">
    <location>
        <begin position="6"/>
        <end position="22"/>
    </location>
</feature>
<dbReference type="PANTHER" id="PTHR35814:SF1">
    <property type="entry name" value="GLUTATHIONE S-TRANSFERASE-RELATED"/>
    <property type="match status" value="1"/>
</dbReference>
<reference evidence="6" key="1">
    <citation type="submission" date="2019-06" db="EMBL/GenBank/DDBJ databases">
        <title>Complete genome sequence of Methylogaea oryzae strain JCM16910.</title>
        <authorList>
            <person name="Asakawa S."/>
        </authorList>
    </citation>
    <scope>NUCLEOTIDE SEQUENCE</scope>
    <source>
        <strain evidence="6">E10</strain>
    </source>
</reference>
<keyword evidence="2 5" id="KW-0812">Transmembrane</keyword>
<dbReference type="Gene3D" id="1.20.120.550">
    <property type="entry name" value="Membrane associated eicosanoid/glutathione metabolism-like domain"/>
    <property type="match status" value="1"/>
</dbReference>
<evidence type="ECO:0000256" key="5">
    <source>
        <dbReference type="SAM" id="Phobius"/>
    </source>
</evidence>
<dbReference type="PANTHER" id="PTHR35814">
    <property type="match status" value="1"/>
</dbReference>
<keyword evidence="7" id="KW-1185">Reference proteome</keyword>
<evidence type="ECO:0000256" key="4">
    <source>
        <dbReference type="ARBA" id="ARBA00023136"/>
    </source>
</evidence>
<organism evidence="6 7">
    <name type="scientific">Methylogaea oryzae</name>
    <dbReference type="NCBI Taxonomy" id="1295382"/>
    <lineage>
        <taxon>Bacteria</taxon>
        <taxon>Pseudomonadati</taxon>
        <taxon>Pseudomonadota</taxon>
        <taxon>Gammaproteobacteria</taxon>
        <taxon>Methylococcales</taxon>
        <taxon>Methylococcaceae</taxon>
        <taxon>Methylogaea</taxon>
    </lineage>
</organism>
<sequence>MVSSLYASVSALLLAGLSLRVIKLRRAKKISFGDGGDAELYAAMRAQGNAAEYIPVVLILLISLELQGAHGALVHVGGLAGLAGRLLHARGLLAQRHGDRVLGMQLTLFTLVGLALANLGYGIYAGLRSVF</sequence>
<comment type="subcellular location">
    <subcellularLocation>
        <location evidence="1">Membrane</location>
    </subcellularLocation>
</comment>
<protein>
    <submittedName>
        <fullName evidence="6">Membrane protein</fullName>
    </submittedName>
</protein>
<evidence type="ECO:0000256" key="3">
    <source>
        <dbReference type="ARBA" id="ARBA00022989"/>
    </source>
</evidence>
<proteinExistence type="predicted"/>
<dbReference type="Pfam" id="PF01124">
    <property type="entry name" value="MAPEG"/>
    <property type="match status" value="1"/>
</dbReference>
<dbReference type="InterPro" id="IPR001129">
    <property type="entry name" value="Membr-assoc_MAPEG"/>
</dbReference>
<evidence type="ECO:0000256" key="1">
    <source>
        <dbReference type="ARBA" id="ARBA00004370"/>
    </source>
</evidence>
<dbReference type="GO" id="GO:0016020">
    <property type="term" value="C:membrane"/>
    <property type="evidence" value="ECO:0007669"/>
    <property type="project" value="UniProtKB-SubCell"/>
</dbReference>
<accession>A0A8D4VLX6</accession>
<dbReference type="EMBL" id="AP019782">
    <property type="protein sequence ID" value="BBL69669.1"/>
    <property type="molecule type" value="Genomic_DNA"/>
</dbReference>
<dbReference type="AlphaFoldDB" id="A0A8D4VLX6"/>
<feature type="transmembrane region" description="Helical" evidence="5">
    <location>
        <begin position="106"/>
        <end position="127"/>
    </location>
</feature>
<keyword evidence="3 5" id="KW-1133">Transmembrane helix</keyword>
<gene>
    <name evidence="6" type="ORF">MoryE10_02750</name>
</gene>
<evidence type="ECO:0000256" key="2">
    <source>
        <dbReference type="ARBA" id="ARBA00022692"/>
    </source>
</evidence>
<name>A0A8D4VLX6_9GAMM</name>
<dbReference type="KEGG" id="moz:MoryE10_02750"/>
<dbReference type="InterPro" id="IPR023352">
    <property type="entry name" value="MAPEG-like_dom_sf"/>
</dbReference>
<dbReference type="Proteomes" id="UP000824988">
    <property type="component" value="Chromosome"/>
</dbReference>
<evidence type="ECO:0000313" key="6">
    <source>
        <dbReference type="EMBL" id="BBL69669.1"/>
    </source>
</evidence>